<feature type="domain" description="DUF4817" evidence="1">
    <location>
        <begin position="15"/>
        <end position="69"/>
    </location>
</feature>
<sequence>MSVKALPFVKMPSISIENRIKNIETYNENGRCVKTTYRKIRDMFGRHGRPSENAIKNLVDKFKSTGSTNNIPTPIRVRPGRSAENIAAVSESVEQDPNLSIPRRSQQLGLSTMTTWRILRKDLSLKPYKVQLVQELKPADHYVRQTMDLLQTKFPDRVISRNSAVNWPPRSCDLTPLDYFLWGYVKDKVYADNPLTIEALKANIERAIREIEPQLCQNVITNFNKRIDVCRRTGGGHLNDIIFHL</sequence>
<reference evidence="2" key="1">
    <citation type="submission" date="2021-12" db="EMBL/GenBank/DDBJ databases">
        <authorList>
            <person name="King R."/>
        </authorList>
    </citation>
    <scope>NUCLEOTIDE SEQUENCE</scope>
</reference>
<dbReference type="Proteomes" id="UP001154078">
    <property type="component" value="Chromosome 2"/>
</dbReference>
<dbReference type="EMBL" id="OV121133">
    <property type="protein sequence ID" value="CAH0550852.1"/>
    <property type="molecule type" value="Genomic_DNA"/>
</dbReference>
<dbReference type="Gene3D" id="3.30.420.10">
    <property type="entry name" value="Ribonuclease H-like superfamily/Ribonuclease H"/>
    <property type="match status" value="1"/>
</dbReference>
<dbReference type="InterPro" id="IPR036397">
    <property type="entry name" value="RNaseH_sf"/>
</dbReference>
<dbReference type="InterPro" id="IPR032135">
    <property type="entry name" value="DUF4817"/>
</dbReference>
<evidence type="ECO:0000313" key="2">
    <source>
        <dbReference type="EMBL" id="CAH0550852.1"/>
    </source>
</evidence>
<dbReference type="Pfam" id="PF16087">
    <property type="entry name" value="DUF4817"/>
    <property type="match status" value="1"/>
</dbReference>
<organism evidence="2 3">
    <name type="scientific">Brassicogethes aeneus</name>
    <name type="common">Rape pollen beetle</name>
    <name type="synonym">Meligethes aeneus</name>
    <dbReference type="NCBI Taxonomy" id="1431903"/>
    <lineage>
        <taxon>Eukaryota</taxon>
        <taxon>Metazoa</taxon>
        <taxon>Ecdysozoa</taxon>
        <taxon>Arthropoda</taxon>
        <taxon>Hexapoda</taxon>
        <taxon>Insecta</taxon>
        <taxon>Pterygota</taxon>
        <taxon>Neoptera</taxon>
        <taxon>Endopterygota</taxon>
        <taxon>Coleoptera</taxon>
        <taxon>Polyphaga</taxon>
        <taxon>Cucujiformia</taxon>
        <taxon>Nitidulidae</taxon>
        <taxon>Meligethinae</taxon>
        <taxon>Brassicogethes</taxon>
    </lineage>
</organism>
<name>A0A9P0AXW4_BRAAE</name>
<evidence type="ECO:0000259" key="1">
    <source>
        <dbReference type="Pfam" id="PF16087"/>
    </source>
</evidence>
<protein>
    <recommendedName>
        <fullName evidence="1">DUF4817 domain-containing protein</fullName>
    </recommendedName>
</protein>
<dbReference type="GO" id="GO:0003676">
    <property type="term" value="F:nucleic acid binding"/>
    <property type="evidence" value="ECO:0007669"/>
    <property type="project" value="InterPro"/>
</dbReference>
<evidence type="ECO:0000313" key="3">
    <source>
        <dbReference type="Proteomes" id="UP001154078"/>
    </source>
</evidence>
<dbReference type="PANTHER" id="PTHR47326:SF1">
    <property type="entry name" value="HTH PSQ-TYPE DOMAIN-CONTAINING PROTEIN"/>
    <property type="match status" value="1"/>
</dbReference>
<accession>A0A9P0AXW4</accession>
<keyword evidence="3" id="KW-1185">Reference proteome</keyword>
<dbReference type="OrthoDB" id="8122262at2759"/>
<dbReference type="PANTHER" id="PTHR47326">
    <property type="entry name" value="TRANSPOSABLE ELEMENT TC3 TRANSPOSASE-LIKE PROTEIN"/>
    <property type="match status" value="1"/>
</dbReference>
<proteinExistence type="predicted"/>
<gene>
    <name evidence="2" type="ORF">MELIAE_LOCUS3572</name>
</gene>
<dbReference type="AlphaFoldDB" id="A0A9P0AXW4"/>